<name>A0A2V0P532_9CHLO</name>
<evidence type="ECO:0000313" key="4">
    <source>
        <dbReference type="Proteomes" id="UP000247498"/>
    </source>
</evidence>
<feature type="compositionally biased region" description="Low complexity" evidence="1">
    <location>
        <begin position="1"/>
        <end position="39"/>
    </location>
</feature>
<feature type="compositionally biased region" description="Low complexity" evidence="1">
    <location>
        <begin position="233"/>
        <end position="244"/>
    </location>
</feature>
<dbReference type="AlphaFoldDB" id="A0A2V0P532"/>
<dbReference type="InParanoid" id="A0A2V0P532"/>
<dbReference type="Proteomes" id="UP000247498">
    <property type="component" value="Unassembled WGS sequence"/>
</dbReference>
<dbReference type="Gene3D" id="3.40.250.10">
    <property type="entry name" value="Rhodanese-like domain"/>
    <property type="match status" value="1"/>
</dbReference>
<comment type="caution">
    <text evidence="3">The sequence shown here is derived from an EMBL/GenBank/DDBJ whole genome shotgun (WGS) entry which is preliminary data.</text>
</comment>
<keyword evidence="4" id="KW-1185">Reference proteome</keyword>
<dbReference type="SMART" id="SM00450">
    <property type="entry name" value="RHOD"/>
    <property type="match status" value="1"/>
</dbReference>
<dbReference type="CDD" id="cd00158">
    <property type="entry name" value="RHOD"/>
    <property type="match status" value="1"/>
</dbReference>
<evidence type="ECO:0000313" key="3">
    <source>
        <dbReference type="EMBL" id="GBF94991.1"/>
    </source>
</evidence>
<dbReference type="Pfam" id="PF00581">
    <property type="entry name" value="Rhodanese"/>
    <property type="match status" value="1"/>
</dbReference>
<protein>
    <recommendedName>
        <fullName evidence="2">Rhodanese domain-containing protein</fullName>
    </recommendedName>
</protein>
<sequence length="244" mass="24387">MQQLQSRSRLAGRGPAAAARGRRAAPVAVGASSGNDGAAAGRGGPTGLDVSGHRPTSPAGWELMKQALVSAGVKVISPQEVVFALGSGGAALIDVRPAALFAEGAVEGAVNCEYFRSIQGWSPWQVARRIGYAAFGVLNGTEVNPDFSAEVEAAVGGDRSRPVVLYCSQGGSLESGGGQRKGFQTRSLVAAYELVQRGFTSVSVMKGGFAEWSKSGRDVAVPGGGGGGGDGGSAAAAGPAAGRQ</sequence>
<dbReference type="SUPFAM" id="SSF52821">
    <property type="entry name" value="Rhodanese/Cell cycle control phosphatase"/>
    <property type="match status" value="1"/>
</dbReference>
<dbReference type="FunCoup" id="A0A2V0P532">
    <property type="interactions" value="521"/>
</dbReference>
<dbReference type="InterPro" id="IPR036873">
    <property type="entry name" value="Rhodanese-like_dom_sf"/>
</dbReference>
<dbReference type="STRING" id="307507.A0A2V0P532"/>
<dbReference type="InterPro" id="IPR043186">
    <property type="entry name" value="Str14"/>
</dbReference>
<dbReference type="InterPro" id="IPR001763">
    <property type="entry name" value="Rhodanese-like_dom"/>
</dbReference>
<dbReference type="EMBL" id="BDRX01000058">
    <property type="protein sequence ID" value="GBF94991.1"/>
    <property type="molecule type" value="Genomic_DNA"/>
</dbReference>
<dbReference type="PANTHER" id="PTHR44920">
    <property type="entry name" value="RHODANESE-LIKE DOMAIN-CONTAINING PROTEIN 14, CHLOROPLASTIC-RELATED"/>
    <property type="match status" value="1"/>
</dbReference>
<evidence type="ECO:0000259" key="2">
    <source>
        <dbReference type="PROSITE" id="PS50206"/>
    </source>
</evidence>
<feature type="region of interest" description="Disordered" evidence="1">
    <location>
        <begin position="217"/>
        <end position="244"/>
    </location>
</feature>
<feature type="compositionally biased region" description="Gly residues" evidence="1">
    <location>
        <begin position="222"/>
        <end position="232"/>
    </location>
</feature>
<dbReference type="PANTHER" id="PTHR44920:SF2">
    <property type="entry name" value="RHODANESE DOMAIN-CONTAINING PROTEIN"/>
    <property type="match status" value="1"/>
</dbReference>
<proteinExistence type="predicted"/>
<organism evidence="3 4">
    <name type="scientific">Raphidocelis subcapitata</name>
    <dbReference type="NCBI Taxonomy" id="307507"/>
    <lineage>
        <taxon>Eukaryota</taxon>
        <taxon>Viridiplantae</taxon>
        <taxon>Chlorophyta</taxon>
        <taxon>core chlorophytes</taxon>
        <taxon>Chlorophyceae</taxon>
        <taxon>CS clade</taxon>
        <taxon>Sphaeropleales</taxon>
        <taxon>Selenastraceae</taxon>
        <taxon>Raphidocelis</taxon>
    </lineage>
</organism>
<feature type="domain" description="Rhodanese" evidence="2">
    <location>
        <begin position="86"/>
        <end position="221"/>
    </location>
</feature>
<reference evidence="3 4" key="1">
    <citation type="journal article" date="2018" name="Sci. Rep.">
        <title>Raphidocelis subcapitata (=Pseudokirchneriella subcapitata) provides an insight into genome evolution and environmental adaptations in the Sphaeropleales.</title>
        <authorList>
            <person name="Suzuki S."/>
            <person name="Yamaguchi H."/>
            <person name="Nakajima N."/>
            <person name="Kawachi M."/>
        </authorList>
    </citation>
    <scope>NUCLEOTIDE SEQUENCE [LARGE SCALE GENOMIC DNA]</scope>
    <source>
        <strain evidence="3 4">NIES-35</strain>
    </source>
</reference>
<feature type="region of interest" description="Disordered" evidence="1">
    <location>
        <begin position="1"/>
        <end position="56"/>
    </location>
</feature>
<dbReference type="GO" id="GO:0009507">
    <property type="term" value="C:chloroplast"/>
    <property type="evidence" value="ECO:0007669"/>
    <property type="project" value="TreeGrafter"/>
</dbReference>
<dbReference type="PROSITE" id="PS50206">
    <property type="entry name" value="RHODANESE_3"/>
    <property type="match status" value="1"/>
</dbReference>
<gene>
    <name evidence="3" type="ORF">Rsub_07492</name>
</gene>
<accession>A0A2V0P532</accession>
<evidence type="ECO:0000256" key="1">
    <source>
        <dbReference type="SAM" id="MobiDB-lite"/>
    </source>
</evidence>
<dbReference type="OrthoDB" id="496335at2759"/>